<feature type="domain" description="CopC" evidence="8">
    <location>
        <begin position="34"/>
        <end position="126"/>
    </location>
</feature>
<gene>
    <name evidence="9" type="ORF">ACFQRF_02140</name>
</gene>
<feature type="transmembrane region" description="Helical" evidence="6">
    <location>
        <begin position="178"/>
        <end position="198"/>
    </location>
</feature>
<dbReference type="InterPro" id="IPR032694">
    <property type="entry name" value="CopC/D"/>
</dbReference>
<feature type="compositionally biased region" description="Basic and acidic residues" evidence="5">
    <location>
        <begin position="207"/>
        <end position="225"/>
    </location>
</feature>
<evidence type="ECO:0000256" key="1">
    <source>
        <dbReference type="ARBA" id="ARBA00004196"/>
    </source>
</evidence>
<name>A0ABW2KAZ9_9ACTN</name>
<keyword evidence="4" id="KW-0186">Copper</keyword>
<feature type="chain" id="PRO_5045771811" evidence="7">
    <location>
        <begin position="34"/>
        <end position="225"/>
    </location>
</feature>
<feature type="region of interest" description="Disordered" evidence="5">
    <location>
        <begin position="200"/>
        <end position="225"/>
    </location>
</feature>
<dbReference type="EMBL" id="JBHTBH010000001">
    <property type="protein sequence ID" value="MFC7326529.1"/>
    <property type="molecule type" value="Genomic_DNA"/>
</dbReference>
<organism evidence="9 10">
    <name type="scientific">Marinactinospora rubrisoli</name>
    <dbReference type="NCBI Taxonomy" id="2715399"/>
    <lineage>
        <taxon>Bacteria</taxon>
        <taxon>Bacillati</taxon>
        <taxon>Actinomycetota</taxon>
        <taxon>Actinomycetes</taxon>
        <taxon>Streptosporangiales</taxon>
        <taxon>Nocardiopsidaceae</taxon>
        <taxon>Marinactinospora</taxon>
    </lineage>
</organism>
<evidence type="ECO:0000256" key="5">
    <source>
        <dbReference type="SAM" id="MobiDB-lite"/>
    </source>
</evidence>
<feature type="compositionally biased region" description="Low complexity" evidence="5">
    <location>
        <begin position="156"/>
        <end position="172"/>
    </location>
</feature>
<dbReference type="PANTHER" id="PTHR34820:SF4">
    <property type="entry name" value="INNER MEMBRANE PROTEIN YEBZ"/>
    <property type="match status" value="1"/>
</dbReference>
<evidence type="ECO:0000313" key="10">
    <source>
        <dbReference type="Proteomes" id="UP001596540"/>
    </source>
</evidence>
<evidence type="ECO:0000256" key="7">
    <source>
        <dbReference type="SAM" id="SignalP"/>
    </source>
</evidence>
<dbReference type="InterPro" id="IPR014755">
    <property type="entry name" value="Cu-Rt/internalin_Ig-like"/>
</dbReference>
<comment type="subcellular location">
    <subcellularLocation>
        <location evidence="1">Cell envelope</location>
    </subcellularLocation>
</comment>
<dbReference type="PANTHER" id="PTHR34820">
    <property type="entry name" value="INNER MEMBRANE PROTEIN YEBZ"/>
    <property type="match status" value="1"/>
</dbReference>
<dbReference type="Proteomes" id="UP001596540">
    <property type="component" value="Unassembled WGS sequence"/>
</dbReference>
<evidence type="ECO:0000256" key="6">
    <source>
        <dbReference type="SAM" id="Phobius"/>
    </source>
</evidence>
<dbReference type="Pfam" id="PF04234">
    <property type="entry name" value="CopC"/>
    <property type="match status" value="1"/>
</dbReference>
<keyword evidence="3 7" id="KW-0732">Signal</keyword>
<protein>
    <submittedName>
        <fullName evidence="9">Copper resistance protein CopC</fullName>
    </submittedName>
</protein>
<evidence type="ECO:0000256" key="3">
    <source>
        <dbReference type="ARBA" id="ARBA00022729"/>
    </source>
</evidence>
<reference evidence="10" key="1">
    <citation type="journal article" date="2019" name="Int. J. Syst. Evol. Microbiol.">
        <title>The Global Catalogue of Microorganisms (GCM) 10K type strain sequencing project: providing services to taxonomists for standard genome sequencing and annotation.</title>
        <authorList>
            <consortium name="The Broad Institute Genomics Platform"/>
            <consortium name="The Broad Institute Genome Sequencing Center for Infectious Disease"/>
            <person name="Wu L."/>
            <person name="Ma J."/>
        </authorList>
    </citation>
    <scope>NUCLEOTIDE SEQUENCE [LARGE SCALE GENOMIC DNA]</scope>
    <source>
        <strain evidence="10">CGMCC 4.7382</strain>
    </source>
</reference>
<evidence type="ECO:0000259" key="8">
    <source>
        <dbReference type="Pfam" id="PF04234"/>
    </source>
</evidence>
<dbReference type="Gene3D" id="2.60.40.1220">
    <property type="match status" value="1"/>
</dbReference>
<dbReference type="SUPFAM" id="SSF81296">
    <property type="entry name" value="E set domains"/>
    <property type="match status" value="1"/>
</dbReference>
<dbReference type="InterPro" id="IPR014756">
    <property type="entry name" value="Ig_E-set"/>
</dbReference>
<evidence type="ECO:0000256" key="4">
    <source>
        <dbReference type="ARBA" id="ARBA00023008"/>
    </source>
</evidence>
<dbReference type="RefSeq" id="WP_379868326.1">
    <property type="nucleotide sequence ID" value="NZ_JBHTBH010000001.1"/>
</dbReference>
<comment type="caution">
    <text evidence="9">The sequence shown here is derived from an EMBL/GenBank/DDBJ whole genome shotgun (WGS) entry which is preliminary data.</text>
</comment>
<evidence type="ECO:0000256" key="2">
    <source>
        <dbReference type="ARBA" id="ARBA00022723"/>
    </source>
</evidence>
<accession>A0ABW2KAZ9</accession>
<keyword evidence="6" id="KW-0472">Membrane</keyword>
<proteinExistence type="predicted"/>
<sequence>MNTRKRHRLWAGLLAALFTALLLGLGTAPAAHAHNVLISSSPEDGSTPAQAPDEIRLTFNTTVGSGGNGITVTGPDGQKYEEGEVRVDAEQASIALRAPEQAGQYQVNYRIISADGHPIDGEIAYTLTPDALPSAAPSPDPEGSAPAGPSQGGAAGSSSQDPGGQSEPTNPLAATGPVAAAVVGIAIIALAVILLIRYRRPGGPGQRPEDGDGHGGPDAPNRQDG</sequence>
<keyword evidence="6" id="KW-0812">Transmembrane</keyword>
<evidence type="ECO:0000313" key="9">
    <source>
        <dbReference type="EMBL" id="MFC7326529.1"/>
    </source>
</evidence>
<keyword evidence="10" id="KW-1185">Reference proteome</keyword>
<feature type="signal peptide" evidence="7">
    <location>
        <begin position="1"/>
        <end position="33"/>
    </location>
</feature>
<dbReference type="InterPro" id="IPR007348">
    <property type="entry name" value="CopC_dom"/>
</dbReference>
<keyword evidence="6" id="KW-1133">Transmembrane helix</keyword>
<feature type="region of interest" description="Disordered" evidence="5">
    <location>
        <begin position="130"/>
        <end position="172"/>
    </location>
</feature>
<feature type="region of interest" description="Disordered" evidence="5">
    <location>
        <begin position="59"/>
        <end position="78"/>
    </location>
</feature>
<keyword evidence="2" id="KW-0479">Metal-binding</keyword>
<feature type="compositionally biased region" description="Low complexity" evidence="5">
    <location>
        <begin position="130"/>
        <end position="149"/>
    </location>
</feature>